<feature type="compositionally biased region" description="Basic and acidic residues" evidence="1">
    <location>
        <begin position="65"/>
        <end position="74"/>
    </location>
</feature>
<evidence type="ECO:0000313" key="3">
    <source>
        <dbReference type="Proteomes" id="UP000324748"/>
    </source>
</evidence>
<accession>A0A5B0QTU4</accession>
<reference evidence="2 3" key="1">
    <citation type="submission" date="2019-05" db="EMBL/GenBank/DDBJ databases">
        <title>Emergence of the Ug99 lineage of the wheat stem rust pathogen through somatic hybridization.</title>
        <authorList>
            <person name="Li F."/>
            <person name="Upadhyaya N.M."/>
            <person name="Sperschneider J."/>
            <person name="Matny O."/>
            <person name="Nguyen-Phuc H."/>
            <person name="Mago R."/>
            <person name="Raley C."/>
            <person name="Miller M.E."/>
            <person name="Silverstein K.A.T."/>
            <person name="Henningsen E."/>
            <person name="Hirsch C.D."/>
            <person name="Visser B."/>
            <person name="Pretorius Z.A."/>
            <person name="Steffenson B.J."/>
            <person name="Schwessinger B."/>
            <person name="Dodds P.N."/>
            <person name="Figueroa M."/>
        </authorList>
    </citation>
    <scope>NUCLEOTIDE SEQUENCE [LARGE SCALE GENOMIC DNA]</scope>
    <source>
        <strain evidence="2">21-0</strain>
    </source>
</reference>
<name>A0A5B0QTU4_PUCGR</name>
<dbReference type="EMBL" id="VSWC01000003">
    <property type="protein sequence ID" value="KAA1116711.1"/>
    <property type="molecule type" value="Genomic_DNA"/>
</dbReference>
<evidence type="ECO:0000256" key="1">
    <source>
        <dbReference type="SAM" id="MobiDB-lite"/>
    </source>
</evidence>
<feature type="region of interest" description="Disordered" evidence="1">
    <location>
        <begin position="1"/>
        <end position="74"/>
    </location>
</feature>
<dbReference type="AlphaFoldDB" id="A0A5B0QTU4"/>
<keyword evidence="3" id="KW-1185">Reference proteome</keyword>
<protein>
    <submittedName>
        <fullName evidence="2">Uncharacterized protein</fullName>
    </submittedName>
</protein>
<proteinExistence type="predicted"/>
<evidence type="ECO:0000313" key="2">
    <source>
        <dbReference type="EMBL" id="KAA1116711.1"/>
    </source>
</evidence>
<organism evidence="2 3">
    <name type="scientific">Puccinia graminis f. sp. tritici</name>
    <dbReference type="NCBI Taxonomy" id="56615"/>
    <lineage>
        <taxon>Eukaryota</taxon>
        <taxon>Fungi</taxon>
        <taxon>Dikarya</taxon>
        <taxon>Basidiomycota</taxon>
        <taxon>Pucciniomycotina</taxon>
        <taxon>Pucciniomycetes</taxon>
        <taxon>Pucciniales</taxon>
        <taxon>Pucciniaceae</taxon>
        <taxon>Puccinia</taxon>
    </lineage>
</organism>
<feature type="compositionally biased region" description="Basic and acidic residues" evidence="1">
    <location>
        <begin position="1"/>
        <end position="28"/>
    </location>
</feature>
<sequence>MGGPRSDMKQTRKLTQRSDPEEPEDRGCRGWPHSAQPPPRQSAPNTQPALKPHSPTSKGRPRTISKGEKAIDHC</sequence>
<gene>
    <name evidence="2" type="ORF">PGT21_023495</name>
</gene>
<dbReference type="Proteomes" id="UP000324748">
    <property type="component" value="Unassembled WGS sequence"/>
</dbReference>
<comment type="caution">
    <text evidence="2">The sequence shown here is derived from an EMBL/GenBank/DDBJ whole genome shotgun (WGS) entry which is preliminary data.</text>
</comment>